<sequence length="428" mass="45380">MTSSAETPDAPRNVALKSFLSGGFGGITMVGVSHPFDLTKVLMQTGDIHNKSTLQVMRSILEKNGMRGLYKGVWPVMGAAPPVLATCMWSYHVGQVLIRDAMGGPGRPLLQKPNADLIDTLTITQIGIAGAFSAVPTALILGPAEQVKIRLQVARARTTAVGELRQIWKEGGVRGVFRGTGLTLMRDVPGSFFYFATYETIKRALTEGIDAKLNPATVLLSGGMAGMVNWTVAIPIDTVKSRFQSSGASGSLGACFRQILAEGGIPALFRGLGPTLIRAFPASAAFFGGVEGSKEYIDLPTTTHSTTHASTTKPGSKLSLNEETTKEGGGSKLNLFRLTALAVIALSVGDFYITAPDANMLITRTSSFTQRVRRTPATSAEDLGFKSCGSSQFMIPSDVETLGGAEAIEACSKSSLILEGSRQRIMRK</sequence>
<dbReference type="GO" id="GO:0015227">
    <property type="term" value="F:O-acyl-L-carnitine transmembrane transporter activity"/>
    <property type="evidence" value="ECO:0007669"/>
    <property type="project" value="TreeGrafter"/>
</dbReference>
<dbReference type="InterPro" id="IPR050567">
    <property type="entry name" value="Mitochondrial_Carrier"/>
</dbReference>
<comment type="subcellular location">
    <subcellularLocation>
        <location evidence="1">Mitochondrion membrane</location>
        <topology evidence="1">Multi-pass membrane protein</topology>
    </subcellularLocation>
</comment>
<dbReference type="PROSITE" id="PS50920">
    <property type="entry name" value="SOLCAR"/>
    <property type="match status" value="3"/>
</dbReference>
<dbReference type="InterPro" id="IPR018108">
    <property type="entry name" value="MCP_transmembrane"/>
</dbReference>
<evidence type="ECO:0000256" key="9">
    <source>
        <dbReference type="PROSITE-ProRule" id="PRU00282"/>
    </source>
</evidence>
<evidence type="ECO:0000313" key="12">
    <source>
        <dbReference type="EMBL" id="TPX57155.1"/>
    </source>
</evidence>
<feature type="compositionally biased region" description="Low complexity" evidence="11">
    <location>
        <begin position="302"/>
        <end position="312"/>
    </location>
</feature>
<evidence type="ECO:0008006" key="14">
    <source>
        <dbReference type="Google" id="ProtNLM"/>
    </source>
</evidence>
<dbReference type="PANTHER" id="PTHR45624">
    <property type="entry name" value="MITOCHONDRIAL BASIC AMINO ACIDS TRANSPORTER-RELATED"/>
    <property type="match status" value="1"/>
</dbReference>
<feature type="region of interest" description="Disordered" evidence="11">
    <location>
        <begin position="302"/>
        <end position="328"/>
    </location>
</feature>
<evidence type="ECO:0000256" key="1">
    <source>
        <dbReference type="ARBA" id="ARBA00004225"/>
    </source>
</evidence>
<dbReference type="GO" id="GO:0031966">
    <property type="term" value="C:mitochondrial membrane"/>
    <property type="evidence" value="ECO:0007669"/>
    <property type="project" value="UniProtKB-SubCell"/>
</dbReference>
<dbReference type="PANTHER" id="PTHR45624:SF4">
    <property type="entry name" value="CONGESTED-LIKE TRACHEA PROTEIN-RELATED"/>
    <property type="match status" value="1"/>
</dbReference>
<organism evidence="12 13">
    <name type="scientific">Powellomyces hirtus</name>
    <dbReference type="NCBI Taxonomy" id="109895"/>
    <lineage>
        <taxon>Eukaryota</taxon>
        <taxon>Fungi</taxon>
        <taxon>Fungi incertae sedis</taxon>
        <taxon>Chytridiomycota</taxon>
        <taxon>Chytridiomycota incertae sedis</taxon>
        <taxon>Chytridiomycetes</taxon>
        <taxon>Spizellomycetales</taxon>
        <taxon>Powellomycetaceae</taxon>
        <taxon>Powellomyces</taxon>
    </lineage>
</organism>
<evidence type="ECO:0000256" key="10">
    <source>
        <dbReference type="RuleBase" id="RU000488"/>
    </source>
</evidence>
<keyword evidence="13" id="KW-1185">Reference proteome</keyword>
<protein>
    <recommendedName>
        <fullName evidence="14">Mitochondrial carrier</fullName>
    </recommendedName>
</protein>
<evidence type="ECO:0000256" key="4">
    <source>
        <dbReference type="ARBA" id="ARBA00022692"/>
    </source>
</evidence>
<dbReference type="EMBL" id="QEAQ01000057">
    <property type="protein sequence ID" value="TPX57155.1"/>
    <property type="molecule type" value="Genomic_DNA"/>
</dbReference>
<dbReference type="Proteomes" id="UP000318582">
    <property type="component" value="Unassembled WGS sequence"/>
</dbReference>
<dbReference type="SUPFAM" id="SSF103506">
    <property type="entry name" value="Mitochondrial carrier"/>
    <property type="match status" value="1"/>
</dbReference>
<comment type="caution">
    <text evidence="12">The sequence shown here is derived from an EMBL/GenBank/DDBJ whole genome shotgun (WGS) entry which is preliminary data.</text>
</comment>
<dbReference type="Pfam" id="PF00153">
    <property type="entry name" value="Mito_carr"/>
    <property type="match status" value="3"/>
</dbReference>
<evidence type="ECO:0000256" key="7">
    <source>
        <dbReference type="ARBA" id="ARBA00023128"/>
    </source>
</evidence>
<evidence type="ECO:0000256" key="5">
    <source>
        <dbReference type="ARBA" id="ARBA00022737"/>
    </source>
</evidence>
<gene>
    <name evidence="12" type="ORF">PhCBS80983_g04035</name>
</gene>
<dbReference type="AlphaFoldDB" id="A0A507E1G8"/>
<evidence type="ECO:0000256" key="8">
    <source>
        <dbReference type="ARBA" id="ARBA00023136"/>
    </source>
</evidence>
<keyword evidence="4 9" id="KW-0812">Transmembrane</keyword>
<feature type="repeat" description="Solcar" evidence="9">
    <location>
        <begin position="13"/>
        <end position="97"/>
    </location>
</feature>
<keyword evidence="8 9" id="KW-0472">Membrane</keyword>
<keyword evidence="3 10" id="KW-0813">Transport</keyword>
<dbReference type="GO" id="GO:1902603">
    <property type="term" value="P:carnitine transmembrane transport"/>
    <property type="evidence" value="ECO:0007669"/>
    <property type="project" value="TreeGrafter"/>
</dbReference>
<keyword evidence="5" id="KW-0677">Repeat</keyword>
<evidence type="ECO:0000256" key="11">
    <source>
        <dbReference type="SAM" id="MobiDB-lite"/>
    </source>
</evidence>
<keyword evidence="6" id="KW-1133">Transmembrane helix</keyword>
<keyword evidence="7" id="KW-0496">Mitochondrion</keyword>
<dbReference type="Gene3D" id="1.50.40.10">
    <property type="entry name" value="Mitochondrial carrier domain"/>
    <property type="match status" value="2"/>
</dbReference>
<accession>A0A507E1G8</accession>
<name>A0A507E1G8_9FUNG</name>
<feature type="repeat" description="Solcar" evidence="9">
    <location>
        <begin position="213"/>
        <end position="296"/>
    </location>
</feature>
<feature type="repeat" description="Solcar" evidence="9">
    <location>
        <begin position="121"/>
        <end position="204"/>
    </location>
</feature>
<evidence type="ECO:0000256" key="6">
    <source>
        <dbReference type="ARBA" id="ARBA00022989"/>
    </source>
</evidence>
<evidence type="ECO:0000256" key="3">
    <source>
        <dbReference type="ARBA" id="ARBA00022448"/>
    </source>
</evidence>
<dbReference type="GO" id="GO:0006839">
    <property type="term" value="P:mitochondrial transport"/>
    <property type="evidence" value="ECO:0007669"/>
    <property type="project" value="TreeGrafter"/>
</dbReference>
<evidence type="ECO:0000256" key="2">
    <source>
        <dbReference type="ARBA" id="ARBA00006375"/>
    </source>
</evidence>
<dbReference type="InterPro" id="IPR023395">
    <property type="entry name" value="MCP_dom_sf"/>
</dbReference>
<reference evidence="12 13" key="1">
    <citation type="journal article" date="2019" name="Sci. Rep.">
        <title>Comparative genomics of chytrid fungi reveal insights into the obligate biotrophic and pathogenic lifestyle of Synchytrium endobioticum.</title>
        <authorList>
            <person name="van de Vossenberg B.T.L.H."/>
            <person name="Warris S."/>
            <person name="Nguyen H.D.T."/>
            <person name="van Gent-Pelzer M.P.E."/>
            <person name="Joly D.L."/>
            <person name="van de Geest H.C."/>
            <person name="Bonants P.J.M."/>
            <person name="Smith D.S."/>
            <person name="Levesque C.A."/>
            <person name="van der Lee T.A.J."/>
        </authorList>
    </citation>
    <scope>NUCLEOTIDE SEQUENCE [LARGE SCALE GENOMIC DNA]</scope>
    <source>
        <strain evidence="12 13">CBS 809.83</strain>
    </source>
</reference>
<proteinExistence type="inferred from homology"/>
<evidence type="ECO:0000313" key="13">
    <source>
        <dbReference type="Proteomes" id="UP000318582"/>
    </source>
</evidence>
<comment type="similarity">
    <text evidence="2 10">Belongs to the mitochondrial carrier (TC 2.A.29) family.</text>
</comment>